<dbReference type="InterPro" id="IPR015943">
    <property type="entry name" value="WD40/YVTN_repeat-like_dom_sf"/>
</dbReference>
<name>K2SXY2_MACPH</name>
<dbReference type="Gene3D" id="2.130.10.10">
    <property type="entry name" value="YVTN repeat-like/Quinoprotein amine dehydrogenase"/>
    <property type="match status" value="1"/>
</dbReference>
<dbReference type="GO" id="GO:0005634">
    <property type="term" value="C:nucleus"/>
    <property type="evidence" value="ECO:0007669"/>
    <property type="project" value="EnsemblFungi"/>
</dbReference>
<dbReference type="HOGENOM" id="CLU_000288_57_8_1"/>
<dbReference type="GO" id="GO:0016226">
    <property type="term" value="P:iron-sulfur cluster assembly"/>
    <property type="evidence" value="ECO:0007669"/>
    <property type="project" value="EnsemblFungi"/>
</dbReference>
<accession>K2SXY2</accession>
<dbReference type="InterPro" id="IPR036322">
    <property type="entry name" value="WD40_repeat_dom_sf"/>
</dbReference>
<reference evidence="2 3" key="1">
    <citation type="journal article" date="2012" name="BMC Genomics">
        <title>Tools to kill: Genome of one of the most destructive plant pathogenic fungi Macrophomina phaseolina.</title>
        <authorList>
            <person name="Islam M.S."/>
            <person name="Haque M.S."/>
            <person name="Islam M.M."/>
            <person name="Emdad E.M."/>
            <person name="Halim A."/>
            <person name="Hossen Q.M.M."/>
            <person name="Hossain M.Z."/>
            <person name="Ahmed B."/>
            <person name="Rahim S."/>
            <person name="Rahman M.S."/>
            <person name="Alam M.M."/>
            <person name="Hou S."/>
            <person name="Wan X."/>
            <person name="Saito J.A."/>
            <person name="Alam M."/>
        </authorList>
    </citation>
    <scope>NUCLEOTIDE SEQUENCE [LARGE SCALE GENOMIC DNA]</scope>
    <source>
        <strain evidence="2 3">MS6</strain>
    </source>
</reference>
<dbReference type="GO" id="GO:0002098">
    <property type="term" value="P:tRNA wobble uridine modification"/>
    <property type="evidence" value="ECO:0007669"/>
    <property type="project" value="EnsemblFungi"/>
</dbReference>
<dbReference type="GO" id="GO:0005829">
    <property type="term" value="C:cytosol"/>
    <property type="evidence" value="ECO:0007669"/>
    <property type="project" value="EnsemblFungi"/>
</dbReference>
<dbReference type="SMART" id="SM00320">
    <property type="entry name" value="WD40"/>
    <property type="match status" value="4"/>
</dbReference>
<dbReference type="GO" id="GO:0097361">
    <property type="term" value="C:cytosolic [4Fe-4S] assembly targeting complex"/>
    <property type="evidence" value="ECO:0007669"/>
    <property type="project" value="EnsemblFungi"/>
</dbReference>
<feature type="repeat" description="WD" evidence="1">
    <location>
        <begin position="12"/>
        <end position="43"/>
    </location>
</feature>
<dbReference type="PANTHER" id="PTHR19920:SF0">
    <property type="entry name" value="CYTOSOLIC IRON-SULFUR PROTEIN ASSEMBLY PROTEIN CIAO1-RELATED"/>
    <property type="match status" value="1"/>
</dbReference>
<dbReference type="PANTHER" id="PTHR19920">
    <property type="entry name" value="WD40 PROTEIN CIAO1"/>
    <property type="match status" value="1"/>
</dbReference>
<feature type="repeat" description="WD" evidence="1">
    <location>
        <begin position="246"/>
        <end position="267"/>
    </location>
</feature>
<dbReference type="PROSITE" id="PS50294">
    <property type="entry name" value="WD_REPEATS_REGION"/>
    <property type="match status" value="1"/>
</dbReference>
<sequence>MEDDNFETVAVLQEHEGDVKFVAWHPSEDVLASASYDDTIRLYREDVDDWTAVACLVGHEATVWCVDWEVVEVSGLGVEDGGVADEEVKKRRAELLQERVRAGSRLVSCSDDLTVRVWRRVPKELDGAQVGRSGMPSILRTNSIEEEWVEEAVLPKRHDRAIYAVSWSKKSGLIASAGSDGKIVVYKEQWRADKGVTDTSNGDGPENRERQPLTEWVVVAEVEGAHDVFEVNHVVWAQRRDRQRKSEDEEIIVSTGDDGEVKLWTLS</sequence>
<dbReference type="SUPFAM" id="SSF50978">
    <property type="entry name" value="WD40 repeat-like"/>
    <property type="match status" value="1"/>
</dbReference>
<dbReference type="PROSITE" id="PS50082">
    <property type="entry name" value="WD_REPEATS_2"/>
    <property type="match status" value="3"/>
</dbReference>
<organism evidence="2 3">
    <name type="scientific">Macrophomina phaseolina (strain MS6)</name>
    <name type="common">Charcoal rot fungus</name>
    <dbReference type="NCBI Taxonomy" id="1126212"/>
    <lineage>
        <taxon>Eukaryota</taxon>
        <taxon>Fungi</taxon>
        <taxon>Dikarya</taxon>
        <taxon>Ascomycota</taxon>
        <taxon>Pezizomycotina</taxon>
        <taxon>Dothideomycetes</taxon>
        <taxon>Dothideomycetes incertae sedis</taxon>
        <taxon>Botryosphaeriales</taxon>
        <taxon>Botryosphaeriaceae</taxon>
        <taxon>Macrophomina</taxon>
    </lineage>
</organism>
<dbReference type="InParanoid" id="K2SXY2"/>
<dbReference type="OrthoDB" id="284782at2759"/>
<dbReference type="InterPro" id="IPR001680">
    <property type="entry name" value="WD40_rpt"/>
</dbReference>
<evidence type="ECO:0000313" key="2">
    <source>
        <dbReference type="EMBL" id="EKG21425.1"/>
    </source>
</evidence>
<evidence type="ECO:0000313" key="3">
    <source>
        <dbReference type="Proteomes" id="UP000007129"/>
    </source>
</evidence>
<proteinExistence type="predicted"/>
<dbReference type="eggNOG" id="KOG0645">
    <property type="taxonomic scope" value="Eukaryota"/>
</dbReference>
<dbReference type="EMBL" id="AHHD01000050">
    <property type="protein sequence ID" value="EKG21425.1"/>
    <property type="molecule type" value="Genomic_DNA"/>
</dbReference>
<evidence type="ECO:0000256" key="1">
    <source>
        <dbReference type="PROSITE-ProRule" id="PRU00221"/>
    </source>
</evidence>
<protein>
    <submittedName>
        <fullName evidence="2">Uncharacterized protein</fullName>
    </submittedName>
</protein>
<gene>
    <name evidence="2" type="ORF">MPH_01223</name>
</gene>
<feature type="repeat" description="WD" evidence="1">
    <location>
        <begin position="155"/>
        <end position="187"/>
    </location>
</feature>
<dbReference type="STRING" id="1126212.K2SXY2"/>
<dbReference type="VEuPathDB" id="FungiDB:MPH_01223"/>
<dbReference type="Proteomes" id="UP000007129">
    <property type="component" value="Unassembled WGS sequence"/>
</dbReference>
<keyword evidence="1" id="KW-0853">WD repeat</keyword>
<comment type="caution">
    <text evidence="2">The sequence shown here is derived from an EMBL/GenBank/DDBJ whole genome shotgun (WGS) entry which is preliminary data.</text>
</comment>
<dbReference type="AlphaFoldDB" id="K2SXY2"/>
<dbReference type="Pfam" id="PF00400">
    <property type="entry name" value="WD40"/>
    <property type="match status" value="3"/>
</dbReference>